<reference evidence="2 3" key="1">
    <citation type="journal article" date="2013" name="Nature">
        <title>Insights into bilaterian evolution from three spiralian genomes.</title>
        <authorList>
            <person name="Simakov O."/>
            <person name="Marletaz F."/>
            <person name="Cho S.J."/>
            <person name="Edsinger-Gonzales E."/>
            <person name="Havlak P."/>
            <person name="Hellsten U."/>
            <person name="Kuo D.H."/>
            <person name="Larsson T."/>
            <person name="Lv J."/>
            <person name="Arendt D."/>
            <person name="Savage R."/>
            <person name="Osoegawa K."/>
            <person name="de Jong P."/>
            <person name="Grimwood J."/>
            <person name="Chapman J.A."/>
            <person name="Shapiro H."/>
            <person name="Aerts A."/>
            <person name="Otillar R.P."/>
            <person name="Terry A.Y."/>
            <person name="Boore J.L."/>
            <person name="Grigoriev I.V."/>
            <person name="Lindberg D.R."/>
            <person name="Seaver E.C."/>
            <person name="Weisblat D.A."/>
            <person name="Putnam N.H."/>
            <person name="Rokhsar D.S."/>
        </authorList>
    </citation>
    <scope>NUCLEOTIDE SEQUENCE [LARGE SCALE GENOMIC DNA]</scope>
</reference>
<dbReference type="GeneID" id="20236058"/>
<dbReference type="Proteomes" id="UP000030746">
    <property type="component" value="Unassembled WGS sequence"/>
</dbReference>
<gene>
    <name evidence="2" type="ORF">LOTGIDRAFT_153662</name>
</gene>
<dbReference type="EMBL" id="KB202283">
    <property type="protein sequence ID" value="ESO91231.1"/>
    <property type="molecule type" value="Genomic_DNA"/>
</dbReference>
<keyword evidence="1" id="KW-0812">Transmembrane</keyword>
<protein>
    <recommendedName>
        <fullName evidence="4">Protein rolling stone</fullName>
    </recommendedName>
</protein>
<sequence>MGVFRQEFLLKNYLAKFKSVEPFYKPQWKWPVWVMLVYRGIFSFYTVFGLIYYLVYRQDLRHPTILYLATWAYIALTLYHLVALIVTSYIFAKTTKEEKTETIPLTTGSVNNDRVDEEETTANKKNSLPWYVIITWLLANVSYTSAITVTTVFYFALFPLGGVNTDMEDVNIHVFNTILVLVDVSITAIPVRLYHVSYTIIAGGVYSVMYEVYWNVNKSRNVLYPGLLDWNKPEIATMVNFTLLFIVLPLLQFMFFGFYRLRLFIFEKIYKQKYEHEP</sequence>
<feature type="transmembrane region" description="Helical" evidence="1">
    <location>
        <begin position="65"/>
        <end position="92"/>
    </location>
</feature>
<dbReference type="HOGENOM" id="CLU_066320_0_0_1"/>
<name>V4AD24_LOTGI</name>
<feature type="transmembrane region" description="Helical" evidence="1">
    <location>
        <begin position="130"/>
        <end position="158"/>
    </location>
</feature>
<keyword evidence="1" id="KW-1133">Transmembrane helix</keyword>
<evidence type="ECO:0000313" key="3">
    <source>
        <dbReference type="Proteomes" id="UP000030746"/>
    </source>
</evidence>
<evidence type="ECO:0000313" key="2">
    <source>
        <dbReference type="EMBL" id="ESO91231.1"/>
    </source>
</evidence>
<feature type="transmembrane region" description="Helical" evidence="1">
    <location>
        <begin position="235"/>
        <end position="259"/>
    </location>
</feature>
<evidence type="ECO:0000256" key="1">
    <source>
        <dbReference type="SAM" id="Phobius"/>
    </source>
</evidence>
<organism evidence="2 3">
    <name type="scientific">Lottia gigantea</name>
    <name type="common">Giant owl limpet</name>
    <dbReference type="NCBI Taxonomy" id="225164"/>
    <lineage>
        <taxon>Eukaryota</taxon>
        <taxon>Metazoa</taxon>
        <taxon>Spiralia</taxon>
        <taxon>Lophotrochozoa</taxon>
        <taxon>Mollusca</taxon>
        <taxon>Gastropoda</taxon>
        <taxon>Patellogastropoda</taxon>
        <taxon>Lottioidea</taxon>
        <taxon>Lottiidae</taxon>
        <taxon>Lottia</taxon>
    </lineage>
</organism>
<dbReference type="GO" id="GO:0016020">
    <property type="term" value="C:membrane"/>
    <property type="evidence" value="ECO:0007669"/>
    <property type="project" value="TreeGrafter"/>
</dbReference>
<dbReference type="KEGG" id="lgi:LOTGIDRAFT_153662"/>
<dbReference type="CTD" id="20236058"/>
<keyword evidence="1" id="KW-0472">Membrane</keyword>
<feature type="transmembrane region" description="Helical" evidence="1">
    <location>
        <begin position="32"/>
        <end position="53"/>
    </location>
</feature>
<dbReference type="RefSeq" id="XP_009057932.1">
    <property type="nucleotide sequence ID" value="XM_009059684.1"/>
</dbReference>
<feature type="transmembrane region" description="Helical" evidence="1">
    <location>
        <begin position="196"/>
        <end position="215"/>
    </location>
</feature>
<feature type="transmembrane region" description="Helical" evidence="1">
    <location>
        <begin position="170"/>
        <end position="189"/>
    </location>
</feature>
<dbReference type="OrthoDB" id="419711at2759"/>
<accession>V4AD24</accession>
<dbReference type="AlphaFoldDB" id="V4AD24"/>
<proteinExistence type="predicted"/>
<dbReference type="PANTHER" id="PTHR12242:SF45">
    <property type="entry name" value="MARVEL DOMAIN-CONTAINING PROTEIN"/>
    <property type="match status" value="1"/>
</dbReference>
<keyword evidence="3" id="KW-1185">Reference proteome</keyword>
<evidence type="ECO:0008006" key="4">
    <source>
        <dbReference type="Google" id="ProtNLM"/>
    </source>
</evidence>
<dbReference type="OMA" id="DIFMVAF"/>
<dbReference type="PANTHER" id="PTHR12242">
    <property type="entry name" value="OS02G0130600 PROTEIN-RELATED"/>
    <property type="match status" value="1"/>
</dbReference>